<sequence length="69" mass="7726">MTGILNDLLNIGNLVKAIATLGLKHTTNLQLSLDRDIDSHQSKNIPCIESESISRQQSRGFIDIKFYLI</sequence>
<name>A0A8J7HPP1_9NOST</name>
<dbReference type="Proteomes" id="UP000632766">
    <property type="component" value="Unassembled WGS sequence"/>
</dbReference>
<evidence type="ECO:0000313" key="1">
    <source>
        <dbReference type="EMBL" id="MBH8563606.1"/>
    </source>
</evidence>
<evidence type="ECO:0000313" key="2">
    <source>
        <dbReference type="Proteomes" id="UP000632766"/>
    </source>
</evidence>
<dbReference type="EMBL" id="JAECZC010000027">
    <property type="protein sequence ID" value="MBH8563606.1"/>
    <property type="molecule type" value="Genomic_DNA"/>
</dbReference>
<dbReference type="AlphaFoldDB" id="A0A8J7HPP1"/>
<protein>
    <submittedName>
        <fullName evidence="1">Uncharacterized protein</fullName>
    </submittedName>
</protein>
<reference evidence="1 2" key="1">
    <citation type="journal article" date="2021" name="Int. J. Syst. Evol. Microbiol.">
        <title>Amazonocrinis nigriterrae gen. nov., sp. nov., Atlanticothrix silvestris gen. nov., sp. nov. and Dendronalium phyllosphericum gen. nov., sp. nov., nostocacean cyanobacteria from Brazilian environments.</title>
        <authorList>
            <person name="Alvarenga D.O."/>
            <person name="Andreote A.P.D."/>
            <person name="Branco L.H.Z."/>
            <person name="Delbaje E."/>
            <person name="Cruz R.B."/>
            <person name="Varani A.M."/>
            <person name="Fiore M.F."/>
        </authorList>
    </citation>
    <scope>NUCLEOTIDE SEQUENCE [LARGE SCALE GENOMIC DNA]</scope>
    <source>
        <strain evidence="1 2">CENA67</strain>
    </source>
</reference>
<accession>A0A8J7HPP1</accession>
<organism evidence="1 2">
    <name type="scientific">Amazonocrinis nigriterrae CENA67</name>
    <dbReference type="NCBI Taxonomy" id="2794033"/>
    <lineage>
        <taxon>Bacteria</taxon>
        <taxon>Bacillati</taxon>
        <taxon>Cyanobacteriota</taxon>
        <taxon>Cyanophyceae</taxon>
        <taxon>Nostocales</taxon>
        <taxon>Nostocaceae</taxon>
        <taxon>Amazonocrinis</taxon>
        <taxon>Amazonocrinis nigriterrae</taxon>
    </lineage>
</organism>
<keyword evidence="2" id="KW-1185">Reference proteome</keyword>
<proteinExistence type="predicted"/>
<gene>
    <name evidence="1" type="ORF">I8748_15645</name>
</gene>
<dbReference type="RefSeq" id="WP_198125480.1">
    <property type="nucleotide sequence ID" value="NZ_JAECZC010000027.1"/>
</dbReference>
<comment type="caution">
    <text evidence="1">The sequence shown here is derived from an EMBL/GenBank/DDBJ whole genome shotgun (WGS) entry which is preliminary data.</text>
</comment>